<name>A0AA37T5H5_9ALTE</name>
<reference evidence="1" key="2">
    <citation type="submission" date="2023-01" db="EMBL/GenBank/DDBJ databases">
        <title>Draft genome sequence of Agaribacter marinus strain NBRC 110023.</title>
        <authorList>
            <person name="Sun Q."/>
            <person name="Mori K."/>
        </authorList>
    </citation>
    <scope>NUCLEOTIDE SEQUENCE</scope>
    <source>
        <strain evidence="1">NBRC 110023</strain>
    </source>
</reference>
<proteinExistence type="predicted"/>
<accession>A0AA37T5H5</accession>
<sequence>MNTLEINGVASINSAKLGVSKSFDNESNTARSERLSGKVGDHYTKNAANDSVVASILSTSINKSFGSSLNVDGKRAVSENDTYNKHELLLRSDLDDVVSNVLTSLKSSAMHIVKHQGNEEALVYFKKQASKGISEGVTLASQELRELSSEGALNKLIQLESALQKGLNEISTIPEDYKYNQVNSPINAVETRLNNVNFANKSGKNIGLTFGTVSFQEQQGTNVDVSRFTTAKNNVSFSVSGDLSKHELKEVADLVNMADSLANKFYYDDINVLYDRALDKGYEKQEIIATAIQLRQKESLAPIRQYDAIKHFNSESSGDDNQAGRKVAEYVSNLYELSDSVEAKFASRSQYKQIINGIVNQMEDVQVPDLLRAINKFHSFNGKFI</sequence>
<dbReference type="Proteomes" id="UP001156601">
    <property type="component" value="Unassembled WGS sequence"/>
</dbReference>
<keyword evidence="2" id="KW-1185">Reference proteome</keyword>
<reference evidence="1" key="1">
    <citation type="journal article" date="2014" name="Int. J. Syst. Evol. Microbiol.">
        <title>Complete genome sequence of Corynebacterium casei LMG S-19264T (=DSM 44701T), isolated from a smear-ripened cheese.</title>
        <authorList>
            <consortium name="US DOE Joint Genome Institute (JGI-PGF)"/>
            <person name="Walter F."/>
            <person name="Albersmeier A."/>
            <person name="Kalinowski J."/>
            <person name="Ruckert C."/>
        </authorList>
    </citation>
    <scope>NUCLEOTIDE SEQUENCE</scope>
    <source>
        <strain evidence="1">NBRC 110023</strain>
    </source>
</reference>
<evidence type="ECO:0000313" key="1">
    <source>
        <dbReference type="EMBL" id="GLR72503.1"/>
    </source>
</evidence>
<dbReference type="RefSeq" id="WP_284218916.1">
    <property type="nucleotide sequence ID" value="NZ_BSOT01000010.1"/>
</dbReference>
<organism evidence="1 2">
    <name type="scientific">Agaribacter marinus</name>
    <dbReference type="NCBI Taxonomy" id="1431249"/>
    <lineage>
        <taxon>Bacteria</taxon>
        <taxon>Pseudomonadati</taxon>
        <taxon>Pseudomonadota</taxon>
        <taxon>Gammaproteobacteria</taxon>
        <taxon>Alteromonadales</taxon>
        <taxon>Alteromonadaceae</taxon>
        <taxon>Agaribacter</taxon>
    </lineage>
</organism>
<dbReference type="EMBL" id="BSOT01000010">
    <property type="protein sequence ID" value="GLR72503.1"/>
    <property type="molecule type" value="Genomic_DNA"/>
</dbReference>
<evidence type="ECO:0000313" key="2">
    <source>
        <dbReference type="Proteomes" id="UP001156601"/>
    </source>
</evidence>
<gene>
    <name evidence="1" type="ORF">GCM10007852_34110</name>
</gene>
<dbReference type="AlphaFoldDB" id="A0AA37T5H5"/>
<comment type="caution">
    <text evidence="1">The sequence shown here is derived from an EMBL/GenBank/DDBJ whole genome shotgun (WGS) entry which is preliminary data.</text>
</comment>
<protein>
    <submittedName>
        <fullName evidence="1">Uncharacterized protein</fullName>
    </submittedName>
</protein>